<evidence type="ECO:0000313" key="2">
    <source>
        <dbReference type="Proteomes" id="UP000201465"/>
    </source>
</evidence>
<dbReference type="SUPFAM" id="SSF140860">
    <property type="entry name" value="Pseudo ankyrin repeat-like"/>
    <property type="match status" value="1"/>
</dbReference>
<dbReference type="Proteomes" id="UP000201465">
    <property type="component" value="Segment"/>
</dbReference>
<dbReference type="GeneID" id="30523418"/>
<sequence length="212" mass="24583">MEIVYRTIFSYSEGYNLLNGQVCSIFRRLAPKVKYLAYIDQVLSDGGEVKDFVPSQKIMEAAIDEELLHVLEACKEFIPKHSICRIIAKKGKLRALQWAHTNYPWDDHVCAWAAGRGLLEVLQWARTNGFSWDKEVCNQAASSGNLEVLKWLRTNGCPYDDGICAWATTGDHLEVLQWLIDNGYPWDLDQIYRQATTYRHKRITEWLLSKYY</sequence>
<dbReference type="PANTHER" id="PTHR46586">
    <property type="entry name" value="ANKYRIN REPEAT-CONTAINING PROTEIN"/>
    <property type="match status" value="1"/>
</dbReference>
<dbReference type="PANTHER" id="PTHR46586:SF3">
    <property type="entry name" value="ANKYRIN REPEAT-CONTAINING PROTEIN"/>
    <property type="match status" value="1"/>
</dbReference>
<gene>
    <name evidence="1" type="ORF">BQ3484_440</name>
</gene>
<dbReference type="InterPro" id="IPR036770">
    <property type="entry name" value="Ankyrin_rpt-contain_sf"/>
</dbReference>
<reference evidence="1 2" key="1">
    <citation type="submission" date="2016-11" db="EMBL/GenBank/DDBJ databases">
        <authorList>
            <consortium name="Urmite Genomes"/>
        </authorList>
    </citation>
    <scope>NUCLEOTIDE SEQUENCE [LARGE SCALE GENOMIC DNA]</scope>
    <source>
        <strain evidence="1 2">A11</strain>
    </source>
</reference>
<dbReference type="OrthoDB" id="32795at35237"/>
<dbReference type="Gene3D" id="1.25.40.20">
    <property type="entry name" value="Ankyrin repeat-containing domain"/>
    <property type="match status" value="1"/>
</dbReference>
<dbReference type="EMBL" id="LT671577">
    <property type="protein sequence ID" value="SHO33508.1"/>
    <property type="molecule type" value="Genomic_DNA"/>
</dbReference>
<dbReference type="KEGG" id="vg:30523418"/>
<accession>A0A1M7XVE3</accession>
<keyword evidence="2" id="KW-1185">Reference proteome</keyword>
<evidence type="ECO:0000313" key="1">
    <source>
        <dbReference type="EMBL" id="SHO33508.1"/>
    </source>
</evidence>
<proteinExistence type="predicted"/>
<name>A0A1M7XVE3_9VIRU</name>
<protein>
    <submittedName>
        <fullName evidence="1">Pseudo ankyrin repeat-like</fullName>
    </submittedName>
</protein>
<dbReference type="RefSeq" id="YP_009329380.1">
    <property type="nucleotide sequence ID" value="NC_032108.1"/>
</dbReference>
<organism evidence="1 2">
    <name type="scientific">Cedratvirus A11</name>
    <dbReference type="NCBI Taxonomy" id="1903266"/>
    <lineage>
        <taxon>Viruses</taxon>
        <taxon>Pithoviruses</taxon>
        <taxon>Orthocedratvirinae</taxon>
        <taxon>Alphacedratvirus</taxon>
        <taxon>Alphacedratvirus aljazairmassiliense</taxon>
    </lineage>
</organism>
<dbReference type="InterPro" id="IPR052050">
    <property type="entry name" value="SecEffector_AnkRepeat"/>
</dbReference>